<evidence type="ECO:0000256" key="4">
    <source>
        <dbReference type="ARBA" id="ARBA00022777"/>
    </source>
</evidence>
<comment type="subcellular location">
    <subcellularLocation>
        <location evidence="9">Cytoplasm</location>
    </subcellularLocation>
</comment>
<evidence type="ECO:0000256" key="7">
    <source>
        <dbReference type="ARBA" id="ARBA00022958"/>
    </source>
</evidence>
<comment type="catalytic activity">
    <reaction evidence="9">
        <text>D-ribose + ATP = D-ribose 5-phosphate + ADP + H(+)</text>
        <dbReference type="Rhea" id="RHEA:13697"/>
        <dbReference type="ChEBI" id="CHEBI:15378"/>
        <dbReference type="ChEBI" id="CHEBI:30616"/>
        <dbReference type="ChEBI" id="CHEBI:47013"/>
        <dbReference type="ChEBI" id="CHEBI:78346"/>
        <dbReference type="ChEBI" id="CHEBI:456216"/>
        <dbReference type="EC" id="2.7.1.15"/>
    </reaction>
</comment>
<keyword evidence="1 9" id="KW-0808">Transferase</keyword>
<dbReference type="Gene3D" id="3.40.1190.20">
    <property type="match status" value="1"/>
</dbReference>
<evidence type="ECO:0000256" key="9">
    <source>
        <dbReference type="HAMAP-Rule" id="MF_01987"/>
    </source>
</evidence>
<keyword evidence="4 9" id="KW-0418">Kinase</keyword>
<keyword evidence="3 9" id="KW-0547">Nucleotide-binding</keyword>
<feature type="active site" description="Proton acceptor" evidence="9">
    <location>
        <position position="250"/>
    </location>
</feature>
<dbReference type="InterPro" id="IPR002139">
    <property type="entry name" value="Ribo/fructo_kinase"/>
</dbReference>
<dbReference type="AlphaFoldDB" id="A0A5C8ZIW3"/>
<feature type="binding site" evidence="9">
    <location>
        <position position="250"/>
    </location>
    <ligand>
        <name>substrate</name>
    </ligand>
</feature>
<dbReference type="GO" id="GO:0004747">
    <property type="term" value="F:ribokinase activity"/>
    <property type="evidence" value="ECO:0007669"/>
    <property type="project" value="UniProtKB-UniRule"/>
</dbReference>
<feature type="binding site" evidence="9">
    <location>
        <position position="280"/>
    </location>
    <ligand>
        <name>K(+)</name>
        <dbReference type="ChEBI" id="CHEBI:29103"/>
    </ligand>
</feature>
<keyword evidence="8 9" id="KW-0119">Carbohydrate metabolism</keyword>
<dbReference type="EC" id="2.7.1.15" evidence="9"/>
<organism evidence="11 12">
    <name type="scientific">Quadrisphaera setariae</name>
    <dbReference type="NCBI Taxonomy" id="2593304"/>
    <lineage>
        <taxon>Bacteria</taxon>
        <taxon>Bacillati</taxon>
        <taxon>Actinomycetota</taxon>
        <taxon>Actinomycetes</taxon>
        <taxon>Kineosporiales</taxon>
        <taxon>Kineosporiaceae</taxon>
        <taxon>Quadrisphaera</taxon>
    </lineage>
</organism>
<keyword evidence="9" id="KW-0963">Cytoplasm</keyword>
<proteinExistence type="inferred from homology"/>
<feature type="domain" description="Carbohydrate kinase PfkB" evidence="10">
    <location>
        <begin position="9"/>
        <end position="293"/>
    </location>
</feature>
<keyword evidence="5 9" id="KW-0067">ATP-binding</keyword>
<protein>
    <recommendedName>
        <fullName evidence="9">Ribokinase</fullName>
        <shortName evidence="9">RK</shortName>
        <ecNumber evidence="9">2.7.1.15</ecNumber>
    </recommendedName>
</protein>
<evidence type="ECO:0000256" key="2">
    <source>
        <dbReference type="ARBA" id="ARBA00022723"/>
    </source>
</evidence>
<evidence type="ECO:0000313" key="11">
    <source>
        <dbReference type="EMBL" id="TXR58005.1"/>
    </source>
</evidence>
<comment type="similarity">
    <text evidence="9">Belongs to the carbohydrate kinase PfkB family. Ribokinase subfamily.</text>
</comment>
<keyword evidence="6 9" id="KW-0460">Magnesium</keyword>
<dbReference type="PANTHER" id="PTHR10584">
    <property type="entry name" value="SUGAR KINASE"/>
    <property type="match status" value="1"/>
</dbReference>
<dbReference type="Pfam" id="PF00294">
    <property type="entry name" value="PfkB"/>
    <property type="match status" value="1"/>
</dbReference>
<evidence type="ECO:0000259" key="10">
    <source>
        <dbReference type="Pfam" id="PF00294"/>
    </source>
</evidence>
<feature type="binding site" evidence="9">
    <location>
        <position position="289"/>
    </location>
    <ligand>
        <name>K(+)</name>
        <dbReference type="ChEBI" id="CHEBI:29103"/>
    </ligand>
</feature>
<feature type="binding site" evidence="9">
    <location>
        <position position="143"/>
    </location>
    <ligand>
        <name>substrate</name>
    </ligand>
</feature>
<reference evidence="11 12" key="1">
    <citation type="submission" date="2019-07" db="EMBL/GenBank/DDBJ databases">
        <title>Quadrisphaera sp. strain DD2A genome sequencing and assembly.</title>
        <authorList>
            <person name="Kim I."/>
        </authorList>
    </citation>
    <scope>NUCLEOTIDE SEQUENCE [LARGE SCALE GENOMIC DNA]</scope>
    <source>
        <strain evidence="11 12">DD2A</strain>
    </source>
</reference>
<sequence>MTGRATGAVVVLGSANADLVVRAPRLAGPGETLSATSATTGAGGKGLNQAVAAARAGARVAFAGAVGEDPHGQLLRGVLQRDGVDTALLRTDGARATGLAVVTVTDDGENSILVVPGANALDDLTDDDRRAVAAASHLVLQLERPRELVRRALRVAREHGTTTVLTPAPVSDGLDELVALTDLLVLNAGEAEELSGEPGVERAAEALSRSATTVVVTLGADGALVATGGAVVRRVPARPAAAVDTTGAGDTFAGVLVALLAEGARLERALAAATTAASLSVERPGAAASMPTRAEITAALPDLPDPTRLQEATP</sequence>
<dbReference type="UniPathway" id="UPA00916">
    <property type="reaction ID" value="UER00889"/>
</dbReference>
<dbReference type="RefSeq" id="WP_147924616.1">
    <property type="nucleotide sequence ID" value="NZ_VKAC01000001.1"/>
</dbReference>
<dbReference type="PRINTS" id="PR00990">
    <property type="entry name" value="RIBOKINASE"/>
</dbReference>
<dbReference type="EMBL" id="VKAC01000001">
    <property type="protein sequence ID" value="TXR58005.1"/>
    <property type="molecule type" value="Genomic_DNA"/>
</dbReference>
<keyword evidence="7 9" id="KW-0630">Potassium</keyword>
<evidence type="ECO:0000256" key="6">
    <source>
        <dbReference type="ARBA" id="ARBA00022842"/>
    </source>
</evidence>
<evidence type="ECO:0000256" key="1">
    <source>
        <dbReference type="ARBA" id="ARBA00022679"/>
    </source>
</evidence>
<dbReference type="PANTHER" id="PTHR10584:SF166">
    <property type="entry name" value="RIBOKINASE"/>
    <property type="match status" value="1"/>
</dbReference>
<dbReference type="GO" id="GO:0019303">
    <property type="term" value="P:D-ribose catabolic process"/>
    <property type="evidence" value="ECO:0007669"/>
    <property type="project" value="UniProtKB-UniRule"/>
</dbReference>
<evidence type="ECO:0000256" key="3">
    <source>
        <dbReference type="ARBA" id="ARBA00022741"/>
    </source>
</evidence>
<dbReference type="OrthoDB" id="9775849at2"/>
<dbReference type="InterPro" id="IPR011611">
    <property type="entry name" value="PfkB_dom"/>
</dbReference>
<name>A0A5C8ZIW3_9ACTN</name>
<feature type="binding site" evidence="9">
    <location>
        <begin position="249"/>
        <end position="250"/>
    </location>
    <ligand>
        <name>ATP</name>
        <dbReference type="ChEBI" id="CHEBI:30616"/>
    </ligand>
</feature>
<feature type="binding site" evidence="9">
    <location>
        <position position="246"/>
    </location>
    <ligand>
        <name>K(+)</name>
        <dbReference type="ChEBI" id="CHEBI:29103"/>
    </ligand>
</feature>
<comment type="subunit">
    <text evidence="9">Homodimer.</text>
</comment>
<dbReference type="GO" id="GO:0005524">
    <property type="term" value="F:ATP binding"/>
    <property type="evidence" value="ECO:0007669"/>
    <property type="project" value="UniProtKB-UniRule"/>
</dbReference>
<evidence type="ECO:0000256" key="8">
    <source>
        <dbReference type="ARBA" id="ARBA00023277"/>
    </source>
</evidence>
<dbReference type="GO" id="GO:0005829">
    <property type="term" value="C:cytosol"/>
    <property type="evidence" value="ECO:0007669"/>
    <property type="project" value="TreeGrafter"/>
</dbReference>
<feature type="binding site" evidence="9">
    <location>
        <begin position="217"/>
        <end position="222"/>
    </location>
    <ligand>
        <name>ATP</name>
        <dbReference type="ChEBI" id="CHEBI:30616"/>
    </ligand>
</feature>
<keyword evidence="2 9" id="KW-0479">Metal-binding</keyword>
<accession>A0A5C8ZIW3</accession>
<feature type="binding site" evidence="9">
    <location>
        <position position="285"/>
    </location>
    <ligand>
        <name>K(+)</name>
        <dbReference type="ChEBI" id="CHEBI:29103"/>
    </ligand>
</feature>
<comment type="caution">
    <text evidence="9">Lacks conserved residue(s) required for the propagation of feature annotation.</text>
</comment>
<dbReference type="GO" id="GO:0046872">
    <property type="term" value="F:metal ion binding"/>
    <property type="evidence" value="ECO:0007669"/>
    <property type="project" value="UniProtKB-KW"/>
</dbReference>
<dbReference type="InterPro" id="IPR029056">
    <property type="entry name" value="Ribokinase-like"/>
</dbReference>
<gene>
    <name evidence="9" type="primary">rbsK</name>
    <name evidence="11" type="ORF">FMM08_01930</name>
</gene>
<comment type="activity regulation">
    <text evidence="9">Activated by a monovalent cation that binds near, but not in, the active site. The most likely occupant of the site in vivo is potassium. Ion binding induces a conformational change that may alter substrate affinity.</text>
</comment>
<dbReference type="SUPFAM" id="SSF53613">
    <property type="entry name" value="Ribokinase-like"/>
    <property type="match status" value="1"/>
</dbReference>
<feature type="binding site" evidence="9">
    <location>
        <position position="244"/>
    </location>
    <ligand>
        <name>K(+)</name>
        <dbReference type="ChEBI" id="CHEBI:29103"/>
    </ligand>
</feature>
<keyword evidence="12" id="KW-1185">Reference proteome</keyword>
<feature type="binding site" evidence="9">
    <location>
        <begin position="16"/>
        <end position="18"/>
    </location>
    <ligand>
        <name>substrate</name>
    </ligand>
</feature>
<comment type="caution">
    <text evidence="11">The sequence shown here is derived from an EMBL/GenBank/DDBJ whole genome shotgun (WGS) entry which is preliminary data.</text>
</comment>
<dbReference type="HAMAP" id="MF_01987">
    <property type="entry name" value="Ribokinase"/>
    <property type="match status" value="1"/>
</dbReference>
<feature type="binding site" evidence="9">
    <location>
        <position position="187"/>
    </location>
    <ligand>
        <name>ATP</name>
        <dbReference type="ChEBI" id="CHEBI:30616"/>
    </ligand>
</feature>
<evidence type="ECO:0000313" key="12">
    <source>
        <dbReference type="Proteomes" id="UP000321234"/>
    </source>
</evidence>
<comment type="cofactor">
    <cofactor evidence="9">
        <name>Mg(2+)</name>
        <dbReference type="ChEBI" id="CHEBI:18420"/>
    </cofactor>
    <text evidence="9">Requires a divalent cation, most likely magnesium in vivo, as an electrophilic catalyst to aid phosphoryl group transfer. It is the chelate of the metal and the nucleotide that is the actual substrate.</text>
</comment>
<feature type="binding site" evidence="9">
    <location>
        <begin position="44"/>
        <end position="48"/>
    </location>
    <ligand>
        <name>substrate</name>
    </ligand>
</feature>
<dbReference type="Proteomes" id="UP000321234">
    <property type="component" value="Unassembled WGS sequence"/>
</dbReference>
<dbReference type="CDD" id="cd01174">
    <property type="entry name" value="ribokinase"/>
    <property type="match status" value="1"/>
</dbReference>
<comment type="function">
    <text evidence="9">Catalyzes the phosphorylation of ribose at O-5 in a reaction requiring ATP and magnesium. The resulting D-ribose-5-phosphate can then be used either for sythesis of nucleotides, histidine, and tryptophan, or as a component of the pentose phosphate pathway.</text>
</comment>
<comment type="pathway">
    <text evidence="9">Carbohydrate metabolism; D-ribose degradation; D-ribose 5-phosphate from beta-D-ribopyranose: step 2/2.</text>
</comment>
<feature type="binding site" evidence="9">
    <location>
        <position position="283"/>
    </location>
    <ligand>
        <name>K(+)</name>
        <dbReference type="ChEBI" id="CHEBI:29103"/>
    </ligand>
</feature>
<evidence type="ECO:0000256" key="5">
    <source>
        <dbReference type="ARBA" id="ARBA00022840"/>
    </source>
</evidence>
<dbReference type="InterPro" id="IPR011877">
    <property type="entry name" value="Ribokinase"/>
</dbReference>